<proteinExistence type="inferred from homology"/>
<dbReference type="Pfam" id="PF00005">
    <property type="entry name" value="ABC_tran"/>
    <property type="match status" value="2"/>
</dbReference>
<dbReference type="InterPro" id="IPR017871">
    <property type="entry name" value="ABC_transporter-like_CS"/>
</dbReference>
<dbReference type="FunFam" id="3.40.50.300:FF:001422">
    <property type="entry name" value="Cobalt ABC transporter ATP-binding protein"/>
    <property type="match status" value="1"/>
</dbReference>
<feature type="domain" description="ABC transporter" evidence="11">
    <location>
        <begin position="308"/>
        <end position="544"/>
    </location>
</feature>
<evidence type="ECO:0000313" key="12">
    <source>
        <dbReference type="EMBL" id="MBA5728703.1"/>
    </source>
</evidence>
<dbReference type="GO" id="GO:0005524">
    <property type="term" value="F:ATP binding"/>
    <property type="evidence" value="ECO:0007669"/>
    <property type="project" value="UniProtKB-KW"/>
</dbReference>
<keyword evidence="4" id="KW-1003">Cell membrane</keyword>
<comment type="subcellular location">
    <subcellularLocation>
        <location evidence="1">Cell membrane</location>
        <topology evidence="1">Peripheral membrane protein</topology>
    </subcellularLocation>
</comment>
<dbReference type="PROSITE" id="PS50893">
    <property type="entry name" value="ABC_TRANSPORTER_2"/>
    <property type="match status" value="2"/>
</dbReference>
<dbReference type="InterPro" id="IPR027417">
    <property type="entry name" value="P-loop_NTPase"/>
</dbReference>
<comment type="similarity">
    <text evidence="2">Belongs to the ABC transporter superfamily.</text>
</comment>
<dbReference type="EMBL" id="JACAOA010000005">
    <property type="protein sequence ID" value="MBA5728703.1"/>
    <property type="molecule type" value="Genomic_DNA"/>
</dbReference>
<comment type="caution">
    <text evidence="12">The sequence shown here is derived from an EMBL/GenBank/DDBJ whole genome shotgun (WGS) entry which is preliminary data.</text>
</comment>
<evidence type="ECO:0000256" key="2">
    <source>
        <dbReference type="ARBA" id="ARBA00005417"/>
    </source>
</evidence>
<evidence type="ECO:0000256" key="4">
    <source>
        <dbReference type="ARBA" id="ARBA00022475"/>
    </source>
</evidence>
<gene>
    <name evidence="12" type="ORF">HW423_02765</name>
</gene>
<name>A0A839A4Q7_9LACT</name>
<evidence type="ECO:0000256" key="5">
    <source>
        <dbReference type="ARBA" id="ARBA00022737"/>
    </source>
</evidence>
<evidence type="ECO:0000256" key="10">
    <source>
        <dbReference type="ARBA" id="ARBA00025157"/>
    </source>
</evidence>
<dbReference type="FunFam" id="3.40.50.300:FF:000224">
    <property type="entry name" value="Energy-coupling factor transporter ATP-binding protein EcfA"/>
    <property type="match status" value="1"/>
</dbReference>
<evidence type="ECO:0000259" key="11">
    <source>
        <dbReference type="PROSITE" id="PS50893"/>
    </source>
</evidence>
<keyword evidence="3" id="KW-0813">Transport</keyword>
<dbReference type="RefSeq" id="WP_218930425.1">
    <property type="nucleotide sequence ID" value="NZ_JACAOA010000005.1"/>
</dbReference>
<evidence type="ECO:0000256" key="1">
    <source>
        <dbReference type="ARBA" id="ARBA00004202"/>
    </source>
</evidence>
<dbReference type="InterPro" id="IPR003439">
    <property type="entry name" value="ABC_transporter-like_ATP-bd"/>
</dbReference>
<dbReference type="InterPro" id="IPR015856">
    <property type="entry name" value="ABC_transpr_CbiO/EcfA_su"/>
</dbReference>
<evidence type="ECO:0000313" key="13">
    <source>
        <dbReference type="Proteomes" id="UP000571018"/>
    </source>
</evidence>
<dbReference type="PANTHER" id="PTHR43553">
    <property type="entry name" value="HEAVY METAL TRANSPORTER"/>
    <property type="match status" value="1"/>
</dbReference>
<feature type="domain" description="ABC transporter" evidence="11">
    <location>
        <begin position="11"/>
        <end position="252"/>
    </location>
</feature>
<dbReference type="AlphaFoldDB" id="A0A839A4Q7"/>
<accession>A0A839A4Q7</accession>
<dbReference type="GO" id="GO:0016887">
    <property type="term" value="F:ATP hydrolysis activity"/>
    <property type="evidence" value="ECO:0007669"/>
    <property type="project" value="InterPro"/>
</dbReference>
<reference evidence="12 13" key="1">
    <citation type="submission" date="2020-06" db="EMBL/GenBank/DDBJ databases">
        <title>Reclassification of Facklamia ignava, Facklamia soureckii and Facklami tabacinasalis as Falseniella iganva gen. nov., comb. nov., Hutsoniella ignava gen. nov., comb. nov., and Ruoffia tabacinasalis gen. nov., comb. nov and description of Ruoffia haltotolerans sp. nov., isolated from hypersaline Inland Sea of Qatar.</title>
        <authorList>
            <person name="Fotedar R."/>
            <person name="Sankaranarayanan K."/>
            <person name="Lawson P."/>
            <person name="Caldwell M."/>
            <person name="Zeyara A."/>
            <person name="Al Malki A."/>
            <person name="Ali M."/>
        </authorList>
    </citation>
    <scope>NUCLEOTIDE SEQUENCE [LARGE SCALE GENOMIC DNA]</scope>
    <source>
        <strain evidence="12 13">INB8</strain>
    </source>
</reference>
<organism evidence="12 13">
    <name type="scientific">Ruoffia halotolerans</name>
    <dbReference type="NCBI Taxonomy" id="2748684"/>
    <lineage>
        <taxon>Bacteria</taxon>
        <taxon>Bacillati</taxon>
        <taxon>Bacillota</taxon>
        <taxon>Bacilli</taxon>
        <taxon>Lactobacillales</taxon>
        <taxon>Aerococcaceae</taxon>
        <taxon>Ruoffia</taxon>
    </lineage>
</organism>
<dbReference type="SMART" id="SM00382">
    <property type="entry name" value="AAA"/>
    <property type="match status" value="2"/>
</dbReference>
<keyword evidence="9" id="KW-0472">Membrane</keyword>
<keyword evidence="5" id="KW-0677">Repeat</keyword>
<evidence type="ECO:0000256" key="9">
    <source>
        <dbReference type="ARBA" id="ARBA00023136"/>
    </source>
</evidence>
<dbReference type="Pfam" id="PF12558">
    <property type="entry name" value="DUF3744"/>
    <property type="match status" value="1"/>
</dbReference>
<dbReference type="GO" id="GO:0042626">
    <property type="term" value="F:ATPase-coupled transmembrane transporter activity"/>
    <property type="evidence" value="ECO:0007669"/>
    <property type="project" value="TreeGrafter"/>
</dbReference>
<dbReference type="PROSITE" id="PS00211">
    <property type="entry name" value="ABC_TRANSPORTER_1"/>
    <property type="match status" value="2"/>
</dbReference>
<dbReference type="PANTHER" id="PTHR43553:SF26">
    <property type="entry name" value="ABC TRANSPORTER ATP-BINDING PROTEIN BC_2655-RELATED"/>
    <property type="match status" value="1"/>
</dbReference>
<comment type="function">
    <text evidence="10">Probably part of an ABC transporter complex. Responsible for energy coupling to the transport system.</text>
</comment>
<dbReference type="NCBIfam" id="NF010167">
    <property type="entry name" value="PRK13648.1"/>
    <property type="match status" value="2"/>
</dbReference>
<dbReference type="CDD" id="cd03225">
    <property type="entry name" value="ABC_cobalt_CbiO_domain1"/>
    <property type="match status" value="2"/>
</dbReference>
<sequence>MDFQEKRAPIIKFEKVNFQYDSQTEKNLIDISFDVYAGETILIVGPSGSGKSTIARCINGQIPNTYPGQLDGVVSVNGKEVQTSSIFDLSLEVGTVLQDTDGQFVGLTVAEDIAFALENDGVEQEKMQSIVKNWSETLEIDDLLQSMPNKLSGGQKQRVSISGILVNNTPILLFDEPLANLDPASGAETMRLINRLSKEHNYTTIIVEHRLEEALLADIDRVLVIDEGRLVSDSTPTELLKSSILQEVGVREPLYLTAMKYAGIDISKYDFVNNFNQMNLFTEDIKLIEKWASQVSHDEYSNEKDTILTVDHFNFSYNLEDDVQTLSDINFSVNQGEMISIVGTNGAGKSTIAKAISGFIKPISGKIIVNSEDINDLSIKEIADTVGFIMQNPNNMISKTMIYEEVALGLINRGWNENDIEEKVFDTLKICGLFPYRNWPISALSYGQKRRVTIASILVLDPNILILDEPTAGQDYAHYTEMMQFLNQLNHERDMTILMITHDMHLMQEYTNRTLVFDAGKLLADTNPSELFSNAQLLKAAHLTESSLYQLGSLLPLMTSEDFIGRFMRYERGIR</sequence>
<dbReference type="InterPro" id="IPR003593">
    <property type="entry name" value="AAA+_ATPase"/>
</dbReference>
<keyword evidence="7 12" id="KW-0067">ATP-binding</keyword>
<dbReference type="Gene3D" id="3.40.50.300">
    <property type="entry name" value="P-loop containing nucleotide triphosphate hydrolases"/>
    <property type="match status" value="2"/>
</dbReference>
<dbReference type="Proteomes" id="UP000571018">
    <property type="component" value="Unassembled WGS sequence"/>
</dbReference>
<keyword evidence="8" id="KW-1278">Translocase</keyword>
<protein>
    <submittedName>
        <fullName evidence="12">ABC transporter ATP-binding protein</fullName>
    </submittedName>
</protein>
<dbReference type="InterPro" id="IPR022216">
    <property type="entry name" value="ABC_Co_transporter"/>
</dbReference>
<keyword evidence="13" id="KW-1185">Reference proteome</keyword>
<evidence type="ECO:0000256" key="7">
    <source>
        <dbReference type="ARBA" id="ARBA00022840"/>
    </source>
</evidence>
<evidence type="ECO:0000256" key="6">
    <source>
        <dbReference type="ARBA" id="ARBA00022741"/>
    </source>
</evidence>
<evidence type="ECO:0000256" key="3">
    <source>
        <dbReference type="ARBA" id="ARBA00022448"/>
    </source>
</evidence>
<keyword evidence="6" id="KW-0547">Nucleotide-binding</keyword>
<evidence type="ECO:0000256" key="8">
    <source>
        <dbReference type="ARBA" id="ARBA00022967"/>
    </source>
</evidence>
<dbReference type="GO" id="GO:0043190">
    <property type="term" value="C:ATP-binding cassette (ABC) transporter complex"/>
    <property type="evidence" value="ECO:0007669"/>
    <property type="project" value="TreeGrafter"/>
</dbReference>
<dbReference type="InterPro" id="IPR050095">
    <property type="entry name" value="ECF_ABC_transporter_ATP-bd"/>
</dbReference>
<dbReference type="SUPFAM" id="SSF52540">
    <property type="entry name" value="P-loop containing nucleoside triphosphate hydrolases"/>
    <property type="match status" value="2"/>
</dbReference>